<dbReference type="SMART" id="SM00175">
    <property type="entry name" value="RAB"/>
    <property type="match status" value="1"/>
</dbReference>
<dbReference type="EnsemblMetazoa" id="AFUN020801-RA">
    <property type="protein sequence ID" value="AFUN020801-PA"/>
    <property type="gene ID" value="AFUN020801"/>
</dbReference>
<keyword evidence="3" id="KW-0378">Hydrolase</keyword>
<dbReference type="PANTHER" id="PTHR45704">
    <property type="entry name" value="RAS-LIKE FAMILY MEMBER 11"/>
    <property type="match status" value="1"/>
</dbReference>
<dbReference type="InterPro" id="IPR001806">
    <property type="entry name" value="Small_GTPase"/>
</dbReference>
<evidence type="ECO:0000256" key="3">
    <source>
        <dbReference type="ARBA" id="ARBA00022801"/>
    </source>
</evidence>
<proteinExistence type="inferred from homology"/>
<dbReference type="GO" id="GO:0005525">
    <property type="term" value="F:GTP binding"/>
    <property type="evidence" value="ECO:0007669"/>
    <property type="project" value="InterPro"/>
</dbReference>
<evidence type="ECO:0000256" key="1">
    <source>
        <dbReference type="ARBA" id="ARBA00008344"/>
    </source>
</evidence>
<dbReference type="VEuPathDB" id="VectorBase:AFUN020801"/>
<dbReference type="EC" id="3.6.5.2" evidence="2"/>
<dbReference type="VEuPathDB" id="VectorBase:AFUN2_001669"/>
<dbReference type="PRINTS" id="PR00449">
    <property type="entry name" value="RASTRNSFRMNG"/>
</dbReference>
<evidence type="ECO:0000256" key="2">
    <source>
        <dbReference type="ARBA" id="ARBA00011984"/>
    </source>
</evidence>
<accession>A0A4Y0BLI4</accession>
<name>A0A4Y0BLI4_ANOFN</name>
<dbReference type="Gene3D" id="3.40.50.300">
    <property type="entry name" value="P-loop containing nucleotide triphosphate hydrolases"/>
    <property type="match status" value="1"/>
</dbReference>
<dbReference type="PROSITE" id="PS51421">
    <property type="entry name" value="RAS"/>
    <property type="match status" value="1"/>
</dbReference>
<comment type="catalytic activity">
    <reaction evidence="4">
        <text>GTP + H2O = GDP + phosphate + H(+)</text>
        <dbReference type="Rhea" id="RHEA:19669"/>
        <dbReference type="ChEBI" id="CHEBI:15377"/>
        <dbReference type="ChEBI" id="CHEBI:15378"/>
        <dbReference type="ChEBI" id="CHEBI:37565"/>
        <dbReference type="ChEBI" id="CHEBI:43474"/>
        <dbReference type="ChEBI" id="CHEBI:58189"/>
        <dbReference type="EC" id="3.6.5.2"/>
    </reaction>
</comment>
<dbReference type="GO" id="GO:0003925">
    <property type="term" value="F:G protein activity"/>
    <property type="evidence" value="ECO:0007669"/>
    <property type="project" value="UniProtKB-EC"/>
</dbReference>
<dbReference type="PROSITE" id="PS51419">
    <property type="entry name" value="RAB"/>
    <property type="match status" value="1"/>
</dbReference>
<evidence type="ECO:0000313" key="5">
    <source>
        <dbReference type="EnsemblMetazoa" id="AFUN020801-PA"/>
    </source>
</evidence>
<dbReference type="InterPro" id="IPR051065">
    <property type="entry name" value="Ras-related_GTPase"/>
</dbReference>
<sequence>MTNLNKLKVVVIGSAKVGKSAVTVRYLTKRYIGEYSSARDFLYRHSVTYDNITTEVEIMDTSRCDKRGCLYEHLRWGDAFVVVYSICDKASFEEAADYLQQLTKLKLPSYYTLLLLGNKSDLDHAREISVNDGQELSFRYSCQFYEVSAAENFAGVSLAFHSLIREARSTQLFRALPMRRKLGVNSVSKALGNIFGKNNKGERKKRPSLSI</sequence>
<dbReference type="InterPro" id="IPR027417">
    <property type="entry name" value="P-loop_NTPase"/>
</dbReference>
<comment type="similarity">
    <text evidence="1">Belongs to the small GTPase superfamily. Ras family.</text>
</comment>
<dbReference type="STRING" id="62324.A0A4Y0BLI4"/>
<dbReference type="SMART" id="SM00174">
    <property type="entry name" value="RHO"/>
    <property type="match status" value="1"/>
</dbReference>
<dbReference type="SUPFAM" id="SSF52540">
    <property type="entry name" value="P-loop containing nucleoside triphosphate hydrolases"/>
    <property type="match status" value="1"/>
</dbReference>
<organism evidence="5">
    <name type="scientific">Anopheles funestus</name>
    <name type="common">African malaria mosquito</name>
    <dbReference type="NCBI Taxonomy" id="62324"/>
    <lineage>
        <taxon>Eukaryota</taxon>
        <taxon>Metazoa</taxon>
        <taxon>Ecdysozoa</taxon>
        <taxon>Arthropoda</taxon>
        <taxon>Hexapoda</taxon>
        <taxon>Insecta</taxon>
        <taxon>Pterygota</taxon>
        <taxon>Neoptera</taxon>
        <taxon>Endopterygota</taxon>
        <taxon>Diptera</taxon>
        <taxon>Nematocera</taxon>
        <taxon>Culicoidea</taxon>
        <taxon>Culicidae</taxon>
        <taxon>Anophelinae</taxon>
        <taxon>Anopheles</taxon>
    </lineage>
</organism>
<dbReference type="SMART" id="SM00173">
    <property type="entry name" value="RAS"/>
    <property type="match status" value="1"/>
</dbReference>
<dbReference type="AlphaFoldDB" id="A0A4Y0BLI4"/>
<reference evidence="5" key="1">
    <citation type="submission" date="2020-05" db="UniProtKB">
        <authorList>
            <consortium name="EnsemblMetazoa"/>
        </authorList>
    </citation>
    <scope>IDENTIFICATION</scope>
    <source>
        <strain evidence="5">FUMOZ</strain>
    </source>
</reference>
<dbReference type="Pfam" id="PF00071">
    <property type="entry name" value="Ras"/>
    <property type="match status" value="1"/>
</dbReference>
<protein>
    <recommendedName>
        <fullName evidence="2">small monomeric GTPase</fullName>
        <ecNumber evidence="2">3.6.5.2</ecNumber>
    </recommendedName>
</protein>
<evidence type="ECO:0000256" key="4">
    <source>
        <dbReference type="ARBA" id="ARBA00048098"/>
    </source>
</evidence>